<evidence type="ECO:0000256" key="7">
    <source>
        <dbReference type="ARBA" id="ARBA00023136"/>
    </source>
</evidence>
<feature type="transmembrane region" description="Helical" evidence="8">
    <location>
        <begin position="32"/>
        <end position="50"/>
    </location>
</feature>
<dbReference type="Proteomes" id="UP000030184">
    <property type="component" value="Unassembled WGS sequence"/>
</dbReference>
<feature type="transmembrane region" description="Helical" evidence="8">
    <location>
        <begin position="211"/>
        <end position="234"/>
    </location>
</feature>
<comment type="subcellular location">
    <subcellularLocation>
        <location evidence="1">Cell membrane</location>
        <topology evidence="1">Multi-pass membrane protein</topology>
    </subcellularLocation>
</comment>
<evidence type="ECO:0000313" key="11">
    <source>
        <dbReference type="EMBL" id="GAL89582.1"/>
    </source>
</evidence>
<keyword evidence="4" id="KW-1003">Cell membrane</keyword>
<evidence type="ECO:0000313" key="13">
    <source>
        <dbReference type="Proteomes" id="UP000030184"/>
    </source>
</evidence>
<evidence type="ECO:0000256" key="5">
    <source>
        <dbReference type="ARBA" id="ARBA00022692"/>
    </source>
</evidence>
<protein>
    <submittedName>
        <fullName evidence="9">Hipothetical membrane protein</fullName>
    </submittedName>
</protein>
<dbReference type="PANTHER" id="PTHR21716:SF67">
    <property type="entry name" value="TRANSPORT PROTEIN YDIK-RELATED"/>
    <property type="match status" value="1"/>
</dbReference>
<accession>A0A090VUR2</accession>
<evidence type="ECO:0000256" key="2">
    <source>
        <dbReference type="ARBA" id="ARBA00009773"/>
    </source>
</evidence>
<dbReference type="Pfam" id="PF01594">
    <property type="entry name" value="AI-2E_transport"/>
    <property type="match status" value="1"/>
</dbReference>
<proteinExistence type="inferred from homology"/>
<evidence type="ECO:0000256" key="4">
    <source>
        <dbReference type="ARBA" id="ARBA00022475"/>
    </source>
</evidence>
<evidence type="ECO:0000256" key="8">
    <source>
        <dbReference type="SAM" id="Phobius"/>
    </source>
</evidence>
<feature type="transmembrane region" description="Helical" evidence="8">
    <location>
        <begin position="153"/>
        <end position="173"/>
    </location>
</feature>
<dbReference type="Proteomes" id="UP000029641">
    <property type="component" value="Unassembled WGS sequence"/>
</dbReference>
<dbReference type="RefSeq" id="WP_042245660.1">
    <property type="nucleotide sequence ID" value="NZ_BBNR01000020.1"/>
</dbReference>
<dbReference type="OrthoDB" id="106838at2"/>
<reference evidence="13" key="1">
    <citation type="journal article" date="2014" name="Genome Announc.">
        <title>Draft Genome Sequence of Marine Flavobacterium Jejuia pallidilutea Strain 11shimoA1 and Pigmentation Mutants.</title>
        <authorList>
            <person name="Takatani N."/>
            <person name="Nakanishi M."/>
            <person name="Meirelles P."/>
            <person name="Mino S."/>
            <person name="Suda W."/>
            <person name="Oshima K."/>
            <person name="Hattori M."/>
            <person name="Ohkuma M."/>
            <person name="Hosokawa M."/>
            <person name="Miyashita K."/>
            <person name="Thompson F.L."/>
            <person name="Niwa A."/>
            <person name="Sawabe T."/>
            <person name="Sawabe T."/>
        </authorList>
    </citation>
    <scope>NUCLEOTIDE SEQUENCE [LARGE SCALE GENOMIC DNA]</scope>
    <source>
        <strain evidence="13">JCM 19538</strain>
    </source>
</reference>
<evidence type="ECO:0000256" key="6">
    <source>
        <dbReference type="ARBA" id="ARBA00022989"/>
    </source>
</evidence>
<keyword evidence="6 8" id="KW-1133">Transmembrane helix</keyword>
<evidence type="ECO:0000313" key="12">
    <source>
        <dbReference type="Proteomes" id="UP000029641"/>
    </source>
</evidence>
<evidence type="ECO:0000256" key="1">
    <source>
        <dbReference type="ARBA" id="ARBA00004651"/>
    </source>
</evidence>
<evidence type="ECO:0000313" key="10">
    <source>
        <dbReference type="EMBL" id="GAL71929.1"/>
    </source>
</evidence>
<keyword evidence="3" id="KW-0813">Transport</keyword>
<dbReference type="EMBL" id="BBNR01000020">
    <property type="protein sequence ID" value="GAL68460.1"/>
    <property type="molecule type" value="Genomic_DNA"/>
</dbReference>
<dbReference type="PANTHER" id="PTHR21716">
    <property type="entry name" value="TRANSMEMBRANE PROTEIN"/>
    <property type="match status" value="1"/>
</dbReference>
<comment type="caution">
    <text evidence="9">The sequence shown here is derived from an EMBL/GenBank/DDBJ whole genome shotgun (WGS) entry which is preliminary data.</text>
</comment>
<dbReference type="Proteomes" id="UP000029646">
    <property type="component" value="Unassembled WGS sequence"/>
</dbReference>
<keyword evidence="5 8" id="KW-0812">Transmembrane</keyword>
<sequence length="353" mass="38789">MKSFNITEFIRLVVISLLLLWGFFLVKPFIGILAWAVILAVALFPLYKKVRFVFGEKHQKKASTLFSIILVALLIVPTYSAVSSLFSSVNATLTAIDNNELKITPPTEKVKEWPVLGTQIYDNWKSFSENSKQYTIDHKEMLMEKGSAAVKSFTGILGTVFSFLLSLIIALVFMSNATGAFKTASEFTNKLVGGKKGVSLLLMARDTIRNVVKGILFVALVQAFFAYLGFKFIGLPAPSIFAFIVMLSAIIQVPVTLVVLPTVFMAFSIEESTVTATVFSVYIIIISLLDNFLKPILLAKGLKTPMVLIIIGALGGMMLHGIIGIFIGTVLLAVLHQLYMTWLSSKADVVIKE</sequence>
<evidence type="ECO:0000256" key="3">
    <source>
        <dbReference type="ARBA" id="ARBA00022448"/>
    </source>
</evidence>
<keyword evidence="13" id="KW-1185">Reference proteome</keyword>
<feature type="transmembrane region" description="Helical" evidence="8">
    <location>
        <begin position="9"/>
        <end position="26"/>
    </location>
</feature>
<gene>
    <name evidence="9" type="ORF">JCM19301_103</name>
    <name evidence="10" type="ORF">JCM19302_436</name>
    <name evidence="11" type="ORF">JCM19538_564</name>
</gene>
<feature type="transmembrane region" description="Helical" evidence="8">
    <location>
        <begin position="274"/>
        <end position="293"/>
    </location>
</feature>
<name>A0A090VUR2_9FLAO</name>
<feature type="transmembrane region" description="Helical" evidence="8">
    <location>
        <begin position="240"/>
        <end position="267"/>
    </location>
</feature>
<dbReference type="STRING" id="504487.JCM19538_564"/>
<comment type="similarity">
    <text evidence="2">Belongs to the autoinducer-2 exporter (AI-2E) (TC 2.A.86) family.</text>
</comment>
<dbReference type="GO" id="GO:0005886">
    <property type="term" value="C:plasma membrane"/>
    <property type="evidence" value="ECO:0007669"/>
    <property type="project" value="UniProtKB-SubCell"/>
</dbReference>
<organism evidence="9 12">
    <name type="scientific">Jejuia pallidilutea</name>
    <dbReference type="NCBI Taxonomy" id="504487"/>
    <lineage>
        <taxon>Bacteria</taxon>
        <taxon>Pseudomonadati</taxon>
        <taxon>Bacteroidota</taxon>
        <taxon>Flavobacteriia</taxon>
        <taxon>Flavobacteriales</taxon>
        <taxon>Flavobacteriaceae</taxon>
        <taxon>Jejuia</taxon>
    </lineage>
</organism>
<feature type="transmembrane region" description="Helical" evidence="8">
    <location>
        <begin position="305"/>
        <end position="335"/>
    </location>
</feature>
<dbReference type="AlphaFoldDB" id="A0A090VUR2"/>
<evidence type="ECO:0000313" key="9">
    <source>
        <dbReference type="EMBL" id="GAL68460.1"/>
    </source>
</evidence>
<dbReference type="eggNOG" id="COG0628">
    <property type="taxonomic scope" value="Bacteria"/>
</dbReference>
<feature type="transmembrane region" description="Helical" evidence="8">
    <location>
        <begin position="62"/>
        <end position="82"/>
    </location>
</feature>
<dbReference type="EMBL" id="BBNY01000015">
    <property type="protein sequence ID" value="GAL89582.1"/>
    <property type="molecule type" value="Genomic_DNA"/>
</dbReference>
<dbReference type="InterPro" id="IPR002549">
    <property type="entry name" value="AI-2E-like"/>
</dbReference>
<keyword evidence="7 8" id="KW-0472">Membrane</keyword>
<dbReference type="EMBL" id="BBNS01000017">
    <property type="protein sequence ID" value="GAL71929.1"/>
    <property type="molecule type" value="Genomic_DNA"/>
</dbReference>